<evidence type="ECO:0000313" key="3">
    <source>
        <dbReference type="EMBL" id="TQV86204.1"/>
    </source>
</evidence>
<accession>A0A545U9Q4</accession>
<dbReference type="InterPro" id="IPR014308">
    <property type="entry name" value="Xanthine_DH_XdhC"/>
</dbReference>
<dbReference type="NCBIfam" id="TIGR02964">
    <property type="entry name" value="xanthine_xdhC"/>
    <property type="match status" value="1"/>
</dbReference>
<dbReference type="RefSeq" id="WP_142902356.1">
    <property type="nucleotide sequence ID" value="NZ_ML660087.1"/>
</dbReference>
<evidence type="ECO:0000313" key="4">
    <source>
        <dbReference type="Proteomes" id="UP000319732"/>
    </source>
</evidence>
<name>A0A545U9Q4_9GAMM</name>
<feature type="domain" description="XdhC- CoxI" evidence="1">
    <location>
        <begin position="15"/>
        <end position="70"/>
    </location>
</feature>
<sequence>MKSCSWYEAVGRCEAAGCGYVLATVMGAAGSTPREPASKMVISADDTFDTIGGGQLEFLVIQRARELLLGAGGQELKAFPLAAQARQCCGGHVSVLLETFAPCDWQLAIYGAGHVAQRLVGIVAELPCRITWVDNRADLFPPAPGARVVSRVESDPVATVAQLAPGTDVLILTHDHGLDFELSQAALERTDLGFIGLIGSQTKAQRFRRRLARAGVAEQRLRDLCCPVGLPEVSGKLPMEVAVSISAQLLALRKKASAPAGRRGIQWREMKTALATGEVPLRE</sequence>
<evidence type="ECO:0000259" key="1">
    <source>
        <dbReference type="Pfam" id="PF02625"/>
    </source>
</evidence>
<dbReference type="OrthoDB" id="61481at2"/>
<dbReference type="PANTHER" id="PTHR30388">
    <property type="entry name" value="ALDEHYDE OXIDOREDUCTASE MOLYBDENUM COFACTOR ASSEMBLY PROTEIN"/>
    <property type="match status" value="1"/>
</dbReference>
<dbReference type="Gene3D" id="3.40.50.720">
    <property type="entry name" value="NAD(P)-binding Rossmann-like Domain"/>
    <property type="match status" value="1"/>
</dbReference>
<feature type="domain" description="XdhC Rossmann" evidence="2">
    <location>
        <begin position="107"/>
        <end position="249"/>
    </location>
</feature>
<dbReference type="Pfam" id="PF02625">
    <property type="entry name" value="XdhC_CoxI"/>
    <property type="match status" value="1"/>
</dbReference>
<dbReference type="Pfam" id="PF13478">
    <property type="entry name" value="XdhC_C"/>
    <property type="match status" value="1"/>
</dbReference>
<dbReference type="InterPro" id="IPR003777">
    <property type="entry name" value="XdhC_CoxI"/>
</dbReference>
<organism evidence="3 4">
    <name type="scientific">Exilibacterium tricleocarpae</name>
    <dbReference type="NCBI Taxonomy" id="2591008"/>
    <lineage>
        <taxon>Bacteria</taxon>
        <taxon>Pseudomonadati</taxon>
        <taxon>Pseudomonadota</taxon>
        <taxon>Gammaproteobacteria</taxon>
        <taxon>Cellvibrionales</taxon>
        <taxon>Cellvibrionaceae</taxon>
        <taxon>Exilibacterium</taxon>
    </lineage>
</organism>
<gene>
    <name evidence="3" type="primary">xdhC</name>
    <name evidence="3" type="ORF">FKG94_01215</name>
</gene>
<dbReference type="EMBL" id="VHSG01000002">
    <property type="protein sequence ID" value="TQV86204.1"/>
    <property type="molecule type" value="Genomic_DNA"/>
</dbReference>
<dbReference type="AlphaFoldDB" id="A0A545U9Q4"/>
<reference evidence="3 4" key="1">
    <citation type="submission" date="2019-06" db="EMBL/GenBank/DDBJ databases">
        <title>Whole genome sequence for Cellvibrionaceae sp. R142.</title>
        <authorList>
            <person name="Wang G."/>
        </authorList>
    </citation>
    <scope>NUCLEOTIDE SEQUENCE [LARGE SCALE GENOMIC DNA]</scope>
    <source>
        <strain evidence="3 4">R142</strain>
    </source>
</reference>
<keyword evidence="4" id="KW-1185">Reference proteome</keyword>
<dbReference type="InterPro" id="IPR052698">
    <property type="entry name" value="MoCofactor_Util/Proc"/>
</dbReference>
<dbReference type="PANTHER" id="PTHR30388:SF6">
    <property type="entry name" value="XANTHINE DEHYDROGENASE SUBUNIT A-RELATED"/>
    <property type="match status" value="1"/>
</dbReference>
<comment type="caution">
    <text evidence="3">The sequence shown here is derived from an EMBL/GenBank/DDBJ whole genome shotgun (WGS) entry which is preliminary data.</text>
</comment>
<dbReference type="InterPro" id="IPR027051">
    <property type="entry name" value="XdhC_Rossmann_dom"/>
</dbReference>
<dbReference type="Proteomes" id="UP000319732">
    <property type="component" value="Unassembled WGS sequence"/>
</dbReference>
<evidence type="ECO:0000259" key="2">
    <source>
        <dbReference type="Pfam" id="PF13478"/>
    </source>
</evidence>
<proteinExistence type="predicted"/>
<protein>
    <submittedName>
        <fullName evidence="3">Xanthine dehydrogenase accessory protein XdhC</fullName>
    </submittedName>
</protein>